<dbReference type="RefSeq" id="WP_064275132.1">
    <property type="nucleotide sequence ID" value="NZ_LUTU01000013.1"/>
</dbReference>
<dbReference type="Proteomes" id="UP000077786">
    <property type="component" value="Unassembled WGS sequence"/>
</dbReference>
<evidence type="ECO:0000259" key="1">
    <source>
        <dbReference type="Pfam" id="PF13403"/>
    </source>
</evidence>
<sequence>MASAQTYTTTSGVTYTVTNTSLIPSLYSSYDVTITAPDGTELLNATDINRGVNVLGVVQLLASGDVITGSSDSSVLLNLLSVGTYVSVPGATGDFIIGVGAATANTYYIGGTTSISGLANLVTGSTINVAGGTATLTGSSGSVLVGALNGSTVNIEYGGTFNTGAALASALEGSTVSFGTGGGTLILNGGKTAISLLASGSLAATTIQNYDPSKDTIELQDTVAAITKYTISGDSTKTITLYGSDGTEVAEYSVSLASGVTLANGTYNSVNSTENNPLSVTYNNGNTYVGVCFLADSMIATPSGDKAVQDINVGDVVLAYNGQSQKTVKVIWAGHTHVNTKADLPDDQAGYPVRILKDAIAEGVPYKDLLITPEHCLFFNDNFVPARMLVNGRSIFYDRSITSYTYFHIETEDHSVIMADGMLTESYLDTGNRHHFRQDGNVTVISGRIKAGQPKDWNNDAAASLTVARGFVEPLFEKILQRAKQLRIPSQTSPVAMTLDSGFHLVSDTGLLIHKTRIAGGRVLFMIPSAVTSVRLVSHASRPCDTVGPFVDDRRQLGVCVGDVTFYDSGKSICLSAKKSESDLEGWYPVEEGNIRWTNGNAVLPLGERSANSLGMLAIEIVAGGPYLLEDQDQQHPQSLSA</sequence>
<dbReference type="OrthoDB" id="7284755at2"/>
<dbReference type="CDD" id="cd06462">
    <property type="entry name" value="Peptidase_S24_S26"/>
    <property type="match status" value="1"/>
</dbReference>
<evidence type="ECO:0000313" key="3">
    <source>
        <dbReference type="Proteomes" id="UP000077786"/>
    </source>
</evidence>
<reference evidence="2 3" key="1">
    <citation type="submission" date="2016-03" db="EMBL/GenBank/DDBJ databases">
        <title>Draft genome sequence of Gluconobacter cerinus strain CECT 9110.</title>
        <authorList>
            <person name="Sainz F."/>
            <person name="Mas A."/>
            <person name="Torija M.J."/>
        </authorList>
    </citation>
    <scope>NUCLEOTIDE SEQUENCE [LARGE SCALE GENOMIC DNA]</scope>
    <source>
        <strain evidence="2 3">CECT 9110</strain>
    </source>
</reference>
<dbReference type="EMBL" id="LUTU01000013">
    <property type="protein sequence ID" value="OAJ66870.1"/>
    <property type="molecule type" value="Genomic_DNA"/>
</dbReference>
<gene>
    <name evidence="2" type="ORF">A0123_02607</name>
</gene>
<comment type="caution">
    <text evidence="2">The sequence shown here is derived from an EMBL/GenBank/DDBJ whole genome shotgun (WGS) entry which is preliminary data.</text>
</comment>
<dbReference type="InterPro" id="IPR036844">
    <property type="entry name" value="Hint_dom_sf"/>
</dbReference>
<name>A0A1B6VI33_9PROT</name>
<evidence type="ECO:0000313" key="2">
    <source>
        <dbReference type="EMBL" id="OAJ66870.1"/>
    </source>
</evidence>
<organism evidence="2 3">
    <name type="scientific">Gluconobacter cerinus</name>
    <dbReference type="NCBI Taxonomy" id="38307"/>
    <lineage>
        <taxon>Bacteria</taxon>
        <taxon>Pseudomonadati</taxon>
        <taxon>Pseudomonadota</taxon>
        <taxon>Alphaproteobacteria</taxon>
        <taxon>Acetobacterales</taxon>
        <taxon>Acetobacteraceae</taxon>
        <taxon>Gluconobacter</taxon>
    </lineage>
</organism>
<dbReference type="Pfam" id="PF13403">
    <property type="entry name" value="Hint_2"/>
    <property type="match status" value="1"/>
</dbReference>
<proteinExistence type="predicted"/>
<dbReference type="Gene3D" id="2.170.16.10">
    <property type="entry name" value="Hedgehog/Intein (Hint) domain"/>
    <property type="match status" value="1"/>
</dbReference>
<dbReference type="InterPro" id="IPR028992">
    <property type="entry name" value="Hedgehog/Intein_dom"/>
</dbReference>
<accession>A0A1B6VI33</accession>
<dbReference type="SUPFAM" id="SSF51294">
    <property type="entry name" value="Hedgehog/intein (Hint) domain"/>
    <property type="match status" value="1"/>
</dbReference>
<dbReference type="PATRIC" id="fig|38307.3.peg.2722"/>
<feature type="domain" description="Hedgehog/Intein (Hint)" evidence="1">
    <location>
        <begin position="291"/>
        <end position="430"/>
    </location>
</feature>
<protein>
    <submittedName>
        <fullName evidence="2">Membrane protein</fullName>
    </submittedName>
</protein>
<dbReference type="AlphaFoldDB" id="A0A1B6VI33"/>